<feature type="region of interest" description="Disordered" evidence="1">
    <location>
        <begin position="59"/>
        <end position="80"/>
    </location>
</feature>
<proteinExistence type="predicted"/>
<evidence type="ECO:0000313" key="2">
    <source>
        <dbReference type="EMBL" id="KAG5451154.1"/>
    </source>
</evidence>
<feature type="compositionally biased region" description="Basic and acidic residues" evidence="1">
    <location>
        <begin position="63"/>
        <end position="75"/>
    </location>
</feature>
<evidence type="ECO:0000313" key="3">
    <source>
        <dbReference type="Proteomes" id="UP000286415"/>
    </source>
</evidence>
<evidence type="ECO:0000256" key="1">
    <source>
        <dbReference type="SAM" id="MobiDB-lite"/>
    </source>
</evidence>
<gene>
    <name evidence="2" type="ORF">CSKR_102677</name>
</gene>
<dbReference type="EMBL" id="NIRI02000042">
    <property type="protein sequence ID" value="KAG5451154.1"/>
    <property type="molecule type" value="Genomic_DNA"/>
</dbReference>
<protein>
    <submittedName>
        <fullName evidence="2">Uncharacterized protein</fullName>
    </submittedName>
</protein>
<accession>A0A3R7JMU6</accession>
<keyword evidence="3" id="KW-1185">Reference proteome</keyword>
<name>A0A3R7JMU6_CLOSI</name>
<sequence length="125" mass="14090">MMRPGAAHSLAWKHKREIQLGSSTDRLLLGCLVWKQACKDQKPKKGQAMLNALQGAAQNVRHTGSDAKVDDKNEHSTPFTTHKSVVGTKRAENSKPKQVTDCDLRKTQSNKQPWWIEESIPFDKK</sequence>
<dbReference type="AlphaFoldDB" id="A0A3R7JMU6"/>
<comment type="caution">
    <text evidence="2">The sequence shown here is derived from an EMBL/GenBank/DDBJ whole genome shotgun (WGS) entry which is preliminary data.</text>
</comment>
<reference evidence="2 3" key="2">
    <citation type="journal article" date="2021" name="Genomics">
        <title>High-quality reference genome for Clonorchis sinensis.</title>
        <authorList>
            <person name="Young N.D."/>
            <person name="Stroehlein A.J."/>
            <person name="Kinkar L."/>
            <person name="Wang T."/>
            <person name="Sohn W.M."/>
            <person name="Chang B.C.H."/>
            <person name="Kaur P."/>
            <person name="Weisz D."/>
            <person name="Dudchenko O."/>
            <person name="Aiden E.L."/>
            <person name="Korhonen P.K."/>
            <person name="Gasser R.B."/>
        </authorList>
    </citation>
    <scope>NUCLEOTIDE SEQUENCE [LARGE SCALE GENOMIC DNA]</scope>
    <source>
        <strain evidence="2">Cs-k2</strain>
    </source>
</reference>
<organism evidence="2 3">
    <name type="scientific">Clonorchis sinensis</name>
    <name type="common">Chinese liver fluke</name>
    <dbReference type="NCBI Taxonomy" id="79923"/>
    <lineage>
        <taxon>Eukaryota</taxon>
        <taxon>Metazoa</taxon>
        <taxon>Spiralia</taxon>
        <taxon>Lophotrochozoa</taxon>
        <taxon>Platyhelminthes</taxon>
        <taxon>Trematoda</taxon>
        <taxon>Digenea</taxon>
        <taxon>Opisthorchiida</taxon>
        <taxon>Opisthorchiata</taxon>
        <taxon>Opisthorchiidae</taxon>
        <taxon>Clonorchis</taxon>
    </lineage>
</organism>
<dbReference type="InParanoid" id="A0A3R7JMU6"/>
<reference evidence="2 3" key="1">
    <citation type="journal article" date="2018" name="Biotechnol. Adv.">
        <title>Improved genomic resources and new bioinformatic workflow for the carcinogenic parasite Clonorchis sinensis: Biotechnological implications.</title>
        <authorList>
            <person name="Wang D."/>
            <person name="Korhonen P.K."/>
            <person name="Gasser R.B."/>
            <person name="Young N.D."/>
        </authorList>
    </citation>
    <scope>NUCLEOTIDE SEQUENCE [LARGE SCALE GENOMIC DNA]</scope>
    <source>
        <strain evidence="2">Cs-k2</strain>
    </source>
</reference>
<dbReference type="Proteomes" id="UP000286415">
    <property type="component" value="Unassembled WGS sequence"/>
</dbReference>